<comment type="caution">
    <text evidence="2">The sequence shown here is derived from an EMBL/GenBank/DDBJ whole genome shotgun (WGS) entry which is preliminary data.</text>
</comment>
<organism evidence="2 3">
    <name type="scientific">Salix suchowensis</name>
    <dbReference type="NCBI Taxonomy" id="1278906"/>
    <lineage>
        <taxon>Eukaryota</taxon>
        <taxon>Viridiplantae</taxon>
        <taxon>Streptophyta</taxon>
        <taxon>Embryophyta</taxon>
        <taxon>Tracheophyta</taxon>
        <taxon>Spermatophyta</taxon>
        <taxon>Magnoliopsida</taxon>
        <taxon>eudicotyledons</taxon>
        <taxon>Gunneridae</taxon>
        <taxon>Pentapetalae</taxon>
        <taxon>rosids</taxon>
        <taxon>fabids</taxon>
        <taxon>Malpighiales</taxon>
        <taxon>Salicaceae</taxon>
        <taxon>Saliceae</taxon>
        <taxon>Salix</taxon>
    </lineage>
</organism>
<sequence length="102" mass="10959">MAEGNSRNQEETAAKNQQPEEVSSSRSVLEVLAGGGFVAGLSANENQNDVDLFAPNHELKLEQGHCSQHTDSESNDPSNSTAMIRMITKLSNRIAKQCITGS</sequence>
<proteinExistence type="predicted"/>
<evidence type="ECO:0000313" key="3">
    <source>
        <dbReference type="Proteomes" id="UP001141253"/>
    </source>
</evidence>
<name>A0ABQ9BZE6_9ROSI</name>
<reference evidence="2" key="2">
    <citation type="journal article" date="2023" name="Int. J. Mol. Sci.">
        <title>De Novo Assembly and Annotation of 11 Diverse Shrub Willow (Salix) Genomes Reveals Novel Gene Organization in Sex-Linked Regions.</title>
        <authorList>
            <person name="Hyden B."/>
            <person name="Feng K."/>
            <person name="Yates T.B."/>
            <person name="Jawdy S."/>
            <person name="Cereghino C."/>
            <person name="Smart L.B."/>
            <person name="Muchero W."/>
        </authorList>
    </citation>
    <scope>NUCLEOTIDE SEQUENCE</scope>
    <source>
        <tissue evidence="2">Shoot tip</tissue>
    </source>
</reference>
<gene>
    <name evidence="2" type="ORF">OIU77_022204</name>
</gene>
<dbReference type="Proteomes" id="UP001141253">
    <property type="component" value="Chromosome 1"/>
</dbReference>
<dbReference type="EMBL" id="JAPFFI010000005">
    <property type="protein sequence ID" value="KAJ6392659.1"/>
    <property type="molecule type" value="Genomic_DNA"/>
</dbReference>
<reference evidence="2" key="1">
    <citation type="submission" date="2022-10" db="EMBL/GenBank/DDBJ databases">
        <authorList>
            <person name="Hyden B.L."/>
            <person name="Feng K."/>
            <person name="Yates T."/>
            <person name="Jawdy S."/>
            <person name="Smart L.B."/>
            <person name="Muchero W."/>
        </authorList>
    </citation>
    <scope>NUCLEOTIDE SEQUENCE</scope>
    <source>
        <tissue evidence="2">Shoot tip</tissue>
    </source>
</reference>
<evidence type="ECO:0000313" key="2">
    <source>
        <dbReference type="EMBL" id="KAJ6392659.1"/>
    </source>
</evidence>
<feature type="region of interest" description="Disordered" evidence="1">
    <location>
        <begin position="1"/>
        <end position="27"/>
    </location>
</feature>
<protein>
    <submittedName>
        <fullName evidence="2">Uncharacterized protein</fullName>
    </submittedName>
</protein>
<keyword evidence="3" id="KW-1185">Reference proteome</keyword>
<evidence type="ECO:0000256" key="1">
    <source>
        <dbReference type="SAM" id="MobiDB-lite"/>
    </source>
</evidence>
<accession>A0ABQ9BZE6</accession>